<evidence type="ECO:0000256" key="3">
    <source>
        <dbReference type="ARBA" id="ARBA00023125"/>
    </source>
</evidence>
<dbReference type="PANTHER" id="PTHR30603:SF47">
    <property type="entry name" value="RNA POLYMERASE SIGMA FACTOR SIGD, CHLOROPLASTIC"/>
    <property type="match status" value="1"/>
</dbReference>
<evidence type="ECO:0000313" key="7">
    <source>
        <dbReference type="EMBL" id="SMD12293.1"/>
    </source>
</evidence>
<evidence type="ECO:0000259" key="5">
    <source>
        <dbReference type="Pfam" id="PF04542"/>
    </source>
</evidence>
<organism evidence="7 8">
    <name type="scientific">Lentzea albidocapillata</name>
    <dbReference type="NCBI Taxonomy" id="40571"/>
    <lineage>
        <taxon>Bacteria</taxon>
        <taxon>Bacillati</taxon>
        <taxon>Actinomycetota</taxon>
        <taxon>Actinomycetes</taxon>
        <taxon>Pseudonocardiales</taxon>
        <taxon>Pseudonocardiaceae</taxon>
        <taxon>Lentzea</taxon>
    </lineage>
</organism>
<dbReference type="Pfam" id="PF04542">
    <property type="entry name" value="Sigma70_r2"/>
    <property type="match status" value="1"/>
</dbReference>
<dbReference type="PRINTS" id="PR00046">
    <property type="entry name" value="SIGMA70FCT"/>
</dbReference>
<evidence type="ECO:0000256" key="2">
    <source>
        <dbReference type="ARBA" id="ARBA00023082"/>
    </source>
</evidence>
<keyword evidence="3" id="KW-0238">DNA-binding</keyword>
<sequence>MSAALRAPVHEAASYEVLVAPPGIDQAAEAAAAYRRLRGHGKELHVITRSSVLNHRIRGLMPFESRGDTVMTFAAYCSDTWRAALRVPVQKVDDHNVDLWEFRQRLRARYVRPLDRRHVVVVHGQQLPTEFYAVLRLLGVAATVFIDPVQPVDESGTPLDELVTVLGAQTPTMLRDSSDGTRQIREFLGHFEGHFHINAPCRNGPRPLLVGHDDVDEEIRFIVDHATNHREAQIGVLLPTQELVQVFRTGIEDLFDGVTQWYLSNHVVPRHAWVTASDPGIKVLTWASAIGMRFDHVVLAALDTLASQERSENVLQVLGSTAQVELVLSYSGAGRPTALRGLPADLVDNRVQDRTDREWPDLTLPAARVPVDDLAEIEPAPPAANDEAVSAARSLIGTKLTSNARAKRVMTAIEEVGLALLMRSVGVGLVDELPRGFRSTVRDDDERARAFDVMVMHNMGLVGSSVSRYLGAGLDFEDLQQHGVLGLMRAIEKWDGSRGLKFSTYAINWINQAMSRAVADEGATIRLPVHMYEIVRKVQAIRSKLQRENDDCSIAQIARRAELSPEQVVKCLRLAAGVISIDAPLGADGEITFAELVPIPFEHDANPDYVVDRAVGAELVRKAVSSLKEREAKVLELRFGFDGEDDLTLEKIGEHFSFTRERARQVEGKAKKNLVTKLAEVGIVADDAEPSVSVYATPPQAPAPIRRSLPKKRLFGDELATGLGLVDRLGATSDESSVMKMLAALVDQAMRSGAHKIRIRTAGTNTTARLAFLHDGEPFVEPVLQQVLCGGGPSTHASTALGIAASLYDEITSWNSRTAPDCRILTSASGTDTWWLHRARKNPPSGLIADDEAGAWTTVLFRAPRPQVARASVAAILDRCIRELGVVFGDLLPVTSIDVNGIDVTAQDPFLWNNPAGQHLGEEHVAAEGLSIVVSPRVLPHPNALRTSDSHSVGDPSEWQRAQGFYVRCEDRYLSCGGWLGLDGLDMSTETSLARVLVELPVDQLGAWGGTEPGAHLIPPEPLRPRLTALARIARNKSALVIERHQTGVAT</sequence>
<dbReference type="EMBL" id="FWYC01000010">
    <property type="protein sequence ID" value="SMD12293.1"/>
    <property type="molecule type" value="Genomic_DNA"/>
</dbReference>
<gene>
    <name evidence="7" type="ORF">SAMN05660733_04400</name>
</gene>
<feature type="domain" description="RNA polymerase sigma-70 region 4" evidence="6">
    <location>
        <begin position="624"/>
        <end position="673"/>
    </location>
</feature>
<dbReference type="InterPro" id="IPR036388">
    <property type="entry name" value="WH-like_DNA-bd_sf"/>
</dbReference>
<dbReference type="NCBIfam" id="TIGR02937">
    <property type="entry name" value="sigma70-ECF"/>
    <property type="match status" value="1"/>
</dbReference>
<dbReference type="InterPro" id="IPR014284">
    <property type="entry name" value="RNA_pol_sigma-70_dom"/>
</dbReference>
<dbReference type="Proteomes" id="UP000192840">
    <property type="component" value="Unassembled WGS sequence"/>
</dbReference>
<dbReference type="PANTHER" id="PTHR30603">
    <property type="entry name" value="RNA POLYMERASE SIGMA FACTOR RPO"/>
    <property type="match status" value="1"/>
</dbReference>
<reference evidence="8" key="1">
    <citation type="submission" date="2017-04" db="EMBL/GenBank/DDBJ databases">
        <authorList>
            <person name="Varghese N."/>
            <person name="Submissions S."/>
        </authorList>
    </citation>
    <scope>NUCLEOTIDE SEQUENCE [LARGE SCALE GENOMIC DNA]</scope>
    <source>
        <strain evidence="8">DSM 44073</strain>
    </source>
</reference>
<dbReference type="InterPro" id="IPR007630">
    <property type="entry name" value="RNA_pol_sigma70_r4"/>
</dbReference>
<dbReference type="SUPFAM" id="SSF88659">
    <property type="entry name" value="Sigma3 and sigma4 domains of RNA polymerase sigma factors"/>
    <property type="match status" value="2"/>
</dbReference>
<dbReference type="InterPro" id="IPR007627">
    <property type="entry name" value="RNA_pol_sigma70_r2"/>
</dbReference>
<protein>
    <submittedName>
        <fullName evidence="7">RNA polymerase sigma factor, sigma-70 family</fullName>
    </submittedName>
</protein>
<keyword evidence="8" id="KW-1185">Reference proteome</keyword>
<keyword evidence="2" id="KW-0731">Sigma factor</keyword>
<dbReference type="CDD" id="cd06171">
    <property type="entry name" value="Sigma70_r4"/>
    <property type="match status" value="1"/>
</dbReference>
<evidence type="ECO:0000256" key="1">
    <source>
        <dbReference type="ARBA" id="ARBA00023015"/>
    </source>
</evidence>
<keyword evidence="4" id="KW-0804">Transcription</keyword>
<proteinExistence type="predicted"/>
<dbReference type="GO" id="GO:0006352">
    <property type="term" value="P:DNA-templated transcription initiation"/>
    <property type="evidence" value="ECO:0007669"/>
    <property type="project" value="InterPro"/>
</dbReference>
<dbReference type="OrthoDB" id="3699603at2"/>
<dbReference type="InterPro" id="IPR013325">
    <property type="entry name" value="RNA_pol_sigma_r2"/>
</dbReference>
<name>A0A1W2ERG8_9PSEU</name>
<accession>A0A1W2ERG8</accession>
<dbReference type="InterPro" id="IPR000943">
    <property type="entry name" value="RNA_pol_sigma70"/>
</dbReference>
<dbReference type="InterPro" id="IPR013324">
    <property type="entry name" value="RNA_pol_sigma_r3/r4-like"/>
</dbReference>
<feature type="domain" description="RNA polymerase sigma-70 region 2" evidence="5">
    <location>
        <begin position="454"/>
        <end position="522"/>
    </location>
</feature>
<dbReference type="SUPFAM" id="SSF88946">
    <property type="entry name" value="Sigma2 domain of RNA polymerase sigma factors"/>
    <property type="match status" value="1"/>
</dbReference>
<dbReference type="AlphaFoldDB" id="A0A1W2ERG8"/>
<dbReference type="Gene3D" id="1.10.10.10">
    <property type="entry name" value="Winged helix-like DNA-binding domain superfamily/Winged helix DNA-binding domain"/>
    <property type="match status" value="2"/>
</dbReference>
<evidence type="ECO:0000256" key="4">
    <source>
        <dbReference type="ARBA" id="ARBA00023163"/>
    </source>
</evidence>
<dbReference type="RefSeq" id="WP_144065456.1">
    <property type="nucleotide sequence ID" value="NZ_FWYC01000010.1"/>
</dbReference>
<dbReference type="InterPro" id="IPR050239">
    <property type="entry name" value="Sigma-70_RNA_pol_init_factors"/>
</dbReference>
<evidence type="ECO:0000259" key="6">
    <source>
        <dbReference type="Pfam" id="PF04545"/>
    </source>
</evidence>
<dbReference type="Gene3D" id="1.10.601.10">
    <property type="entry name" value="RNA Polymerase Primary Sigma Factor"/>
    <property type="match status" value="1"/>
</dbReference>
<keyword evidence="1" id="KW-0805">Transcription regulation</keyword>
<dbReference type="GO" id="GO:0016987">
    <property type="term" value="F:sigma factor activity"/>
    <property type="evidence" value="ECO:0007669"/>
    <property type="project" value="UniProtKB-KW"/>
</dbReference>
<dbReference type="GO" id="GO:0003677">
    <property type="term" value="F:DNA binding"/>
    <property type="evidence" value="ECO:0007669"/>
    <property type="project" value="UniProtKB-KW"/>
</dbReference>
<evidence type="ECO:0000313" key="8">
    <source>
        <dbReference type="Proteomes" id="UP000192840"/>
    </source>
</evidence>
<dbReference type="STRING" id="40571.SAMN05660733_04400"/>
<dbReference type="Pfam" id="PF04545">
    <property type="entry name" value="Sigma70_r4"/>
    <property type="match status" value="1"/>
</dbReference>